<keyword evidence="3" id="KW-1185">Reference proteome</keyword>
<reference evidence="2 3" key="1">
    <citation type="submission" date="2020-08" db="EMBL/GenBank/DDBJ databases">
        <title>Genomic Encyclopedia of Type Strains, Phase IV (KMG-IV): sequencing the most valuable type-strain genomes for metagenomic binning, comparative biology and taxonomic classification.</title>
        <authorList>
            <person name="Goeker M."/>
        </authorList>
    </citation>
    <scope>NUCLEOTIDE SEQUENCE [LARGE SCALE GENOMIC DNA]</scope>
    <source>
        <strain evidence="2 3">DSM 13481</strain>
    </source>
</reference>
<dbReference type="AlphaFoldDB" id="A0A841GIE4"/>
<accession>A0A841GIE4</accession>
<dbReference type="InterPro" id="IPR050219">
    <property type="entry name" value="DnaG_primase"/>
</dbReference>
<dbReference type="PROSITE" id="PS50880">
    <property type="entry name" value="TOPRIM"/>
    <property type="match status" value="1"/>
</dbReference>
<protein>
    <submittedName>
        <fullName evidence="2">DNA primase</fullName>
        <ecNumber evidence="2">2.7.7.-</ecNumber>
    </submittedName>
</protein>
<dbReference type="EMBL" id="JACHEX010000001">
    <property type="protein sequence ID" value="MBB6062147.1"/>
    <property type="molecule type" value="Genomic_DNA"/>
</dbReference>
<dbReference type="Pfam" id="PF13155">
    <property type="entry name" value="Toprim_2"/>
    <property type="match status" value="1"/>
</dbReference>
<sequence length="470" mass="54619">MIKFVQEIEGIQFMEALKKLADEAGVKIEYSSSNSFQQLYFNFYKELHKEYMGKLFDERIALDYLFSRGFSEEEIKEYEFGFSPINSKIPQKIAKKLDIKSLKKFGFSNHDQFEGRLIIPIKNEYSNVIAFGGRLLGEGQPKYLNSYETDLFKKSKTLFLLDIAKDKIKTADFAIICEGYFDAIAFHRADFKNAVATLGTAFTKFHAFSIKKLTQNVILAFDTDSAGVKAALQSIKILISMQFNVMVAGKTKEKDPDEIYKTQGSSGLYSFLKEAIPAEEFIPYVLSKNYDLNNSNAIPLYTRELKNWEKIFENFPEKLETFRKTAERISKTSIAVSVPKPKQKTNLPTLDEMVIYLLLNNPKVDIELNLKIFNELTQEFIKSLKNLKNFSFEKLSKDLQKYIENILKKMEKFEINEEYINTVKKKIEEKTLEKRIEEIDKYLNSATDEEKRVLLQTRMELVRKLKKLGR</sequence>
<dbReference type="Gene3D" id="3.40.1360.10">
    <property type="match status" value="1"/>
</dbReference>
<dbReference type="SUPFAM" id="SSF56731">
    <property type="entry name" value="DNA primase core"/>
    <property type="match status" value="1"/>
</dbReference>
<dbReference type="CDD" id="cd03364">
    <property type="entry name" value="TOPRIM_DnaG_primases"/>
    <property type="match status" value="1"/>
</dbReference>
<dbReference type="InterPro" id="IPR006171">
    <property type="entry name" value="TOPRIM_dom"/>
</dbReference>
<dbReference type="SMART" id="SM00493">
    <property type="entry name" value="TOPRIM"/>
    <property type="match status" value="1"/>
</dbReference>
<dbReference type="PANTHER" id="PTHR30313">
    <property type="entry name" value="DNA PRIMASE"/>
    <property type="match status" value="1"/>
</dbReference>
<dbReference type="Gene3D" id="3.90.980.10">
    <property type="entry name" value="DNA primase, catalytic core, N-terminal domain"/>
    <property type="match status" value="1"/>
</dbReference>
<dbReference type="GO" id="GO:0006269">
    <property type="term" value="P:DNA replication, synthesis of primer"/>
    <property type="evidence" value="ECO:0007669"/>
    <property type="project" value="TreeGrafter"/>
</dbReference>
<evidence type="ECO:0000259" key="1">
    <source>
        <dbReference type="PROSITE" id="PS50880"/>
    </source>
</evidence>
<keyword evidence="2" id="KW-0808">Transferase</keyword>
<name>A0A841GIE4_9BACT</name>
<evidence type="ECO:0000313" key="2">
    <source>
        <dbReference type="EMBL" id="MBB6062147.1"/>
    </source>
</evidence>
<dbReference type="InterPro" id="IPR037068">
    <property type="entry name" value="DNA_primase_core_N_sf"/>
</dbReference>
<comment type="caution">
    <text evidence="2">The sequence shown here is derived from an EMBL/GenBank/DDBJ whole genome shotgun (WGS) entry which is preliminary data.</text>
</comment>
<dbReference type="EC" id="2.7.7.-" evidence="2"/>
<organism evidence="2 3">
    <name type="scientific">Thermosipho japonicus</name>
    <dbReference type="NCBI Taxonomy" id="90323"/>
    <lineage>
        <taxon>Bacteria</taxon>
        <taxon>Thermotogati</taxon>
        <taxon>Thermotogota</taxon>
        <taxon>Thermotogae</taxon>
        <taxon>Thermotogales</taxon>
        <taxon>Fervidobacteriaceae</taxon>
        <taxon>Thermosipho</taxon>
    </lineage>
</organism>
<evidence type="ECO:0000313" key="3">
    <source>
        <dbReference type="Proteomes" id="UP000555828"/>
    </source>
</evidence>
<dbReference type="Pfam" id="PF08275">
    <property type="entry name" value="DNAG_N"/>
    <property type="match status" value="1"/>
</dbReference>
<gene>
    <name evidence="2" type="ORF">HNP65_000569</name>
</gene>
<dbReference type="PANTHER" id="PTHR30313:SF2">
    <property type="entry name" value="DNA PRIMASE"/>
    <property type="match status" value="1"/>
</dbReference>
<dbReference type="GO" id="GO:0016779">
    <property type="term" value="F:nucleotidyltransferase activity"/>
    <property type="evidence" value="ECO:0007669"/>
    <property type="project" value="UniProtKB-KW"/>
</dbReference>
<dbReference type="Proteomes" id="UP000555828">
    <property type="component" value="Unassembled WGS sequence"/>
</dbReference>
<dbReference type="GO" id="GO:0005737">
    <property type="term" value="C:cytoplasm"/>
    <property type="evidence" value="ECO:0007669"/>
    <property type="project" value="TreeGrafter"/>
</dbReference>
<dbReference type="InterPro" id="IPR013264">
    <property type="entry name" value="DNAG_N"/>
</dbReference>
<proteinExistence type="predicted"/>
<feature type="domain" description="Toprim" evidence="1">
    <location>
        <begin position="172"/>
        <end position="253"/>
    </location>
</feature>
<keyword evidence="2" id="KW-0548">Nucleotidyltransferase</keyword>
<dbReference type="InterPro" id="IPR034151">
    <property type="entry name" value="TOPRIM_DnaG_bac"/>
</dbReference>